<dbReference type="SUPFAM" id="SSF103481">
    <property type="entry name" value="Multidrug resistance efflux transporter EmrE"/>
    <property type="match status" value="1"/>
</dbReference>
<gene>
    <name evidence="7" type="ORF">MAM1_0348c09912</name>
</gene>
<dbReference type="GO" id="GO:0015095">
    <property type="term" value="F:magnesium ion transmembrane transporter activity"/>
    <property type="evidence" value="ECO:0007669"/>
    <property type="project" value="InterPro"/>
</dbReference>
<feature type="region of interest" description="Disordered" evidence="5">
    <location>
        <begin position="354"/>
        <end position="374"/>
    </location>
</feature>
<dbReference type="InterPro" id="IPR037185">
    <property type="entry name" value="EmrE-like"/>
</dbReference>
<dbReference type="PANTHER" id="PTHR12570">
    <property type="match status" value="1"/>
</dbReference>
<feature type="transmembrane region" description="Helical" evidence="6">
    <location>
        <begin position="160"/>
        <end position="182"/>
    </location>
</feature>
<dbReference type="EMBL" id="DF836637">
    <property type="protein sequence ID" value="GAN10373.1"/>
    <property type="molecule type" value="Genomic_DNA"/>
</dbReference>
<feature type="compositionally biased region" description="Basic and acidic residues" evidence="5">
    <location>
        <begin position="364"/>
        <end position="374"/>
    </location>
</feature>
<keyword evidence="4 6" id="KW-0472">Membrane</keyword>
<feature type="transmembrane region" description="Helical" evidence="6">
    <location>
        <begin position="289"/>
        <end position="310"/>
    </location>
</feature>
<feature type="region of interest" description="Disordered" evidence="5">
    <location>
        <begin position="434"/>
        <end position="494"/>
    </location>
</feature>
<comment type="subcellular location">
    <subcellularLocation>
        <location evidence="1">Membrane</location>
        <topology evidence="1">Multi-pass membrane protein</topology>
    </subcellularLocation>
</comment>
<evidence type="ECO:0008006" key="9">
    <source>
        <dbReference type="Google" id="ProtNLM"/>
    </source>
</evidence>
<evidence type="ECO:0000256" key="6">
    <source>
        <dbReference type="SAM" id="Phobius"/>
    </source>
</evidence>
<evidence type="ECO:0000256" key="5">
    <source>
        <dbReference type="SAM" id="MobiDB-lite"/>
    </source>
</evidence>
<dbReference type="OrthoDB" id="6428174at2759"/>
<feature type="transmembrane region" description="Helical" evidence="6">
    <location>
        <begin position="23"/>
        <end position="45"/>
    </location>
</feature>
<proteinExistence type="predicted"/>
<dbReference type="GO" id="GO:0016020">
    <property type="term" value="C:membrane"/>
    <property type="evidence" value="ECO:0007669"/>
    <property type="project" value="UniProtKB-SubCell"/>
</dbReference>
<sequence>MNSTNGNSTANPLGLAADTHGSLYKLIGVTLAICSGIFIGSSFVFKKKGLLQSTEKSGGVAGEGYGYLKSPMWWSGMILMVVGEACNFVAYAFTQAILVTPLGALSVVLSAVLSSIFLKERLSFQGKVGCLQCVLGAIIIVMHAPEQGAADTSIETFKHLMLSVGFLIYACIAVALSLFLVFYCGPRWGKTNMLVYISICSLIGSLSVVFTQGIGGAIVHSFTVENQFTNWFVYLVLILTLVTLAIEIIYLNKALNIFNTAVVTPTYYVIFTTLTIVSSIVFYRGFDASPVNVVTCVFGFLIICSGVALLQHSRSEKTRGDPLLGDSSSPQESLLPVYESEKYLTSEEEVNHIEDAGGCSSTTDQRRYSSHARKDSSLWHRSRASLEDYSKVELNHSRNNSFTETISLNTIKHDKTAHDGDMVRDSVDMLVDHSYEESNSSSNSNKFNSSRRAQDTLDSISSMRLGLNKKKGQDDRKGLIKSTNDWDNDQDHLI</sequence>
<reference evidence="7" key="1">
    <citation type="submission" date="2014-09" db="EMBL/GenBank/DDBJ databases">
        <title>Draft genome sequence of an oleaginous Mucoromycotina fungus Mucor ambiguus NBRC6742.</title>
        <authorList>
            <person name="Takeda I."/>
            <person name="Yamane N."/>
            <person name="Morita T."/>
            <person name="Tamano K."/>
            <person name="Machida M."/>
            <person name="Baker S."/>
            <person name="Koike H."/>
        </authorList>
    </citation>
    <scope>NUCLEOTIDE SEQUENCE</scope>
    <source>
        <strain evidence="7">NBRC 6742</strain>
    </source>
</reference>
<feature type="transmembrane region" description="Helical" evidence="6">
    <location>
        <begin position="72"/>
        <end position="90"/>
    </location>
</feature>
<feature type="transmembrane region" description="Helical" evidence="6">
    <location>
        <begin position="262"/>
        <end position="283"/>
    </location>
</feature>
<dbReference type="PANTHER" id="PTHR12570:SF92">
    <property type="entry name" value="SPICHTHYIN, ISOFORM B"/>
    <property type="match status" value="1"/>
</dbReference>
<evidence type="ECO:0000256" key="4">
    <source>
        <dbReference type="ARBA" id="ARBA00023136"/>
    </source>
</evidence>
<dbReference type="Proteomes" id="UP000053815">
    <property type="component" value="Unassembled WGS sequence"/>
</dbReference>
<evidence type="ECO:0000256" key="3">
    <source>
        <dbReference type="ARBA" id="ARBA00022989"/>
    </source>
</evidence>
<name>A0A0C9N6Y6_9FUNG</name>
<keyword evidence="3 6" id="KW-1133">Transmembrane helix</keyword>
<keyword evidence="2 6" id="KW-0812">Transmembrane</keyword>
<protein>
    <recommendedName>
        <fullName evidence="9">DUF803-domain-containing protein</fullName>
    </recommendedName>
</protein>
<evidence type="ECO:0000313" key="7">
    <source>
        <dbReference type="EMBL" id="GAN10373.1"/>
    </source>
</evidence>
<feature type="transmembrane region" description="Helical" evidence="6">
    <location>
        <begin position="96"/>
        <end position="116"/>
    </location>
</feature>
<feature type="transmembrane region" description="Helical" evidence="6">
    <location>
        <begin position="128"/>
        <end position="145"/>
    </location>
</feature>
<feature type="compositionally biased region" description="Low complexity" evidence="5">
    <location>
        <begin position="438"/>
        <end position="450"/>
    </location>
</feature>
<evidence type="ECO:0000313" key="8">
    <source>
        <dbReference type="Proteomes" id="UP000053815"/>
    </source>
</evidence>
<accession>A0A0C9N6Y6</accession>
<keyword evidence="8" id="KW-1185">Reference proteome</keyword>
<feature type="transmembrane region" description="Helical" evidence="6">
    <location>
        <begin position="194"/>
        <end position="219"/>
    </location>
</feature>
<evidence type="ECO:0000256" key="1">
    <source>
        <dbReference type="ARBA" id="ARBA00004141"/>
    </source>
</evidence>
<feature type="transmembrane region" description="Helical" evidence="6">
    <location>
        <begin position="231"/>
        <end position="250"/>
    </location>
</feature>
<dbReference type="Pfam" id="PF05653">
    <property type="entry name" value="Mg_trans_NIPA"/>
    <property type="match status" value="1"/>
</dbReference>
<evidence type="ECO:0000256" key="2">
    <source>
        <dbReference type="ARBA" id="ARBA00022692"/>
    </source>
</evidence>
<organism evidence="7">
    <name type="scientific">Mucor ambiguus</name>
    <dbReference type="NCBI Taxonomy" id="91626"/>
    <lineage>
        <taxon>Eukaryota</taxon>
        <taxon>Fungi</taxon>
        <taxon>Fungi incertae sedis</taxon>
        <taxon>Mucoromycota</taxon>
        <taxon>Mucoromycotina</taxon>
        <taxon>Mucoromycetes</taxon>
        <taxon>Mucorales</taxon>
        <taxon>Mucorineae</taxon>
        <taxon>Mucoraceae</taxon>
        <taxon>Mucor</taxon>
    </lineage>
</organism>
<dbReference type="InterPro" id="IPR008521">
    <property type="entry name" value="Mg_trans_NIPA"/>
</dbReference>
<dbReference type="AlphaFoldDB" id="A0A0C9N6Y6"/>